<dbReference type="EMBL" id="VSSQ01056028">
    <property type="protein sequence ID" value="MPN09897.1"/>
    <property type="molecule type" value="Genomic_DNA"/>
</dbReference>
<proteinExistence type="predicted"/>
<sequence length="61" mass="6679">MEKIMKLNKRMETLIAKTRTIQIAASSTKGSLISKSAIIGSVKTNMMVTSMTESTKDSPMK</sequence>
<gene>
    <name evidence="1" type="ORF">SDC9_157190</name>
</gene>
<comment type="caution">
    <text evidence="1">The sequence shown here is derived from an EMBL/GenBank/DDBJ whole genome shotgun (WGS) entry which is preliminary data.</text>
</comment>
<accession>A0A645F6S7</accession>
<dbReference type="AlphaFoldDB" id="A0A645F6S7"/>
<organism evidence="1">
    <name type="scientific">bioreactor metagenome</name>
    <dbReference type="NCBI Taxonomy" id="1076179"/>
    <lineage>
        <taxon>unclassified sequences</taxon>
        <taxon>metagenomes</taxon>
        <taxon>ecological metagenomes</taxon>
    </lineage>
</organism>
<protein>
    <submittedName>
        <fullName evidence="1">Uncharacterized protein</fullName>
    </submittedName>
</protein>
<evidence type="ECO:0000313" key="1">
    <source>
        <dbReference type="EMBL" id="MPN09897.1"/>
    </source>
</evidence>
<name>A0A645F6S7_9ZZZZ</name>
<reference evidence="1" key="1">
    <citation type="submission" date="2019-08" db="EMBL/GenBank/DDBJ databases">
        <authorList>
            <person name="Kucharzyk K."/>
            <person name="Murdoch R.W."/>
            <person name="Higgins S."/>
            <person name="Loffler F."/>
        </authorList>
    </citation>
    <scope>NUCLEOTIDE SEQUENCE</scope>
</reference>